<feature type="signal peptide" evidence="1">
    <location>
        <begin position="1"/>
        <end position="17"/>
    </location>
</feature>
<name>A0AAE9MX61_9VIBR</name>
<dbReference type="RefSeq" id="WP_255936838.1">
    <property type="nucleotide sequence ID" value="NZ_CP050467.1"/>
</dbReference>
<accession>A0AAE9MX61</accession>
<evidence type="ECO:0000256" key="1">
    <source>
        <dbReference type="SAM" id="SignalP"/>
    </source>
</evidence>
<organism evidence="2 3">
    <name type="scientific">Vibrio campbellii</name>
    <dbReference type="NCBI Taxonomy" id="680"/>
    <lineage>
        <taxon>Bacteria</taxon>
        <taxon>Pseudomonadati</taxon>
        <taxon>Pseudomonadota</taxon>
        <taxon>Gammaproteobacteria</taxon>
        <taxon>Vibrionales</taxon>
        <taxon>Vibrionaceae</taxon>
        <taxon>Vibrio</taxon>
    </lineage>
</organism>
<dbReference type="AlphaFoldDB" id="A0AAE9MX61"/>
<feature type="chain" id="PRO_5042168245" evidence="1">
    <location>
        <begin position="18"/>
        <end position="112"/>
    </location>
</feature>
<dbReference type="EMBL" id="CP050467">
    <property type="protein sequence ID" value="UTZ25496.1"/>
    <property type="molecule type" value="Genomic_DNA"/>
</dbReference>
<evidence type="ECO:0000313" key="2">
    <source>
        <dbReference type="EMBL" id="UTZ25496.1"/>
    </source>
</evidence>
<keyword evidence="1" id="KW-0732">Signal</keyword>
<dbReference type="Proteomes" id="UP001058687">
    <property type="component" value="Chromosome 1"/>
</dbReference>
<sequence length="112" mass="12549">MKKILLLLLLFPFTVNAKYTANFRGEVKAVLTYPGSTAILIRVEGMPTSHPKCTNTDYMAIDPAISSESRQLIMSRLLLAYSTKEKINIGYDKDSNTDSCTYGNRMKVHRVG</sequence>
<proteinExistence type="predicted"/>
<gene>
    <name evidence="2" type="ORF">HB761_01315</name>
</gene>
<reference evidence="2" key="1">
    <citation type="submission" date="2020-03" db="EMBL/GenBank/DDBJ databases">
        <title>Five strains of Vibrio campbellii isolated from Mariana Trench.</title>
        <authorList>
            <person name="Liang J."/>
            <person name="Zhang X.-H."/>
        </authorList>
    </citation>
    <scope>NUCLEOTIDE SEQUENCE</scope>
    <source>
        <strain evidence="2">LJC014</strain>
    </source>
</reference>
<protein>
    <submittedName>
        <fullName evidence="2">Uncharacterized protein</fullName>
    </submittedName>
</protein>
<evidence type="ECO:0000313" key="3">
    <source>
        <dbReference type="Proteomes" id="UP001058687"/>
    </source>
</evidence>